<dbReference type="Gene3D" id="3.40.50.620">
    <property type="entry name" value="HUPs"/>
    <property type="match status" value="1"/>
</dbReference>
<dbReference type="Gene3D" id="1.10.10.1710">
    <property type="entry name" value="Deoxyribodipyrimidine photolyase-related"/>
    <property type="match status" value="1"/>
</dbReference>
<dbReference type="EMBL" id="ARXX01000081">
    <property type="protein sequence ID" value="MBF5058199.1"/>
    <property type="molecule type" value="Genomic_DNA"/>
</dbReference>
<dbReference type="InterPro" id="IPR007357">
    <property type="entry name" value="PhrB-like"/>
</dbReference>
<proteinExistence type="predicted"/>
<name>A0ABS0AVN8_9GAMM</name>
<dbReference type="PANTHER" id="PTHR38657:SF1">
    <property type="entry name" value="SLR1343 PROTEIN"/>
    <property type="match status" value="1"/>
</dbReference>
<dbReference type="RefSeq" id="WP_194866224.1">
    <property type="nucleotide sequence ID" value="NZ_ARXX01000081.1"/>
</dbReference>
<dbReference type="Pfam" id="PF04244">
    <property type="entry name" value="DPRP"/>
    <property type="match status" value="1"/>
</dbReference>
<dbReference type="SUPFAM" id="SSF48173">
    <property type="entry name" value="Cryptochrome/photolyase FAD-binding domain"/>
    <property type="match status" value="1"/>
</dbReference>
<accession>A0ABS0AVN8</accession>
<dbReference type="Proteomes" id="UP000662703">
    <property type="component" value="Unassembled WGS sequence"/>
</dbReference>
<sequence>MPRPRLILILGDQLSTDLASLAEGDPTRDRVVMAEVREEAGYVPHHRKKLVFLFSAMRHFAARLRRQGWTVDYYPLDRGLEDLCEAVLASARDLDAGELLVTEPGEYRLREAMKRRWPQRLSLAVRLLEDRRFLCTAEAFRGWAAGRKQLRMEFFYREMRRHTGLLMEPDGEPVGGRWNFDADNRKRYDGGRPLPGPLRFEPDATTRRVIEQVAETWPDRFGDLEPFWFAVTESQARDALEHFLDHALPGFGDYQDAMTREDDFLFHGVLSQYLNAGLLNPLAVCEAAEQRYYQGRAPLNAVEGFIRQILGWREYVRGIYWLLMPDYKEENRLHSHADLPWFYWSGETGMRCVAEAVRSTREHAYAHHIQRLMVTGNLALLLGVEVKQIHEWYLAVYADAYEWVELPNTLGMVMHADGGYLGSKPYAASGKYIQRMSDYCGDCRYKVSSAEEDNSCPFNSLYWHFIQRHRGRFEKHPRMGMVYKAWERMAPAKRRAILQRAEALLDDVENL</sequence>
<dbReference type="Gene3D" id="1.10.579.10">
    <property type="entry name" value="DNA Cyclobutane Dipyrimidine Photolyase, subunit A, domain 3"/>
    <property type="match status" value="1"/>
</dbReference>
<dbReference type="InterPro" id="IPR052551">
    <property type="entry name" value="UV-DNA_repair_photolyase"/>
</dbReference>
<organism evidence="1 2">
    <name type="scientific">Alloalcanivorax profundimaris</name>
    <dbReference type="NCBI Taxonomy" id="2735259"/>
    <lineage>
        <taxon>Bacteria</taxon>
        <taxon>Pseudomonadati</taxon>
        <taxon>Pseudomonadota</taxon>
        <taxon>Gammaproteobacteria</taxon>
        <taxon>Oceanospirillales</taxon>
        <taxon>Alcanivoracaceae</taxon>
        <taxon>Alloalcanivorax</taxon>
    </lineage>
</organism>
<comment type="caution">
    <text evidence="1">The sequence shown here is derived from an EMBL/GenBank/DDBJ whole genome shotgun (WGS) entry which is preliminary data.</text>
</comment>
<evidence type="ECO:0000313" key="2">
    <source>
        <dbReference type="Proteomes" id="UP000662703"/>
    </source>
</evidence>
<keyword evidence="2" id="KW-1185">Reference proteome</keyword>
<reference evidence="1 2" key="1">
    <citation type="submission" date="2012-09" db="EMBL/GenBank/DDBJ databases">
        <title>Genome Sequence of alkane-degrading Bacterium Alcanivorax sp. 521-1.</title>
        <authorList>
            <person name="Lai Q."/>
            <person name="Shao Z."/>
        </authorList>
    </citation>
    <scope>NUCLEOTIDE SEQUENCE [LARGE SCALE GENOMIC DNA]</scope>
    <source>
        <strain evidence="1 2">521-1</strain>
    </source>
</reference>
<dbReference type="InterPro" id="IPR036134">
    <property type="entry name" value="Crypto/Photolyase_FAD-like_sf"/>
</dbReference>
<protein>
    <submittedName>
        <fullName evidence="1">Deoxyribodipyrimidine photolyase-like protein</fullName>
    </submittedName>
</protein>
<dbReference type="Gene3D" id="1.25.40.80">
    <property type="match status" value="1"/>
</dbReference>
<dbReference type="PANTHER" id="PTHR38657">
    <property type="entry name" value="SLR1343 PROTEIN"/>
    <property type="match status" value="1"/>
</dbReference>
<dbReference type="InterPro" id="IPR014729">
    <property type="entry name" value="Rossmann-like_a/b/a_fold"/>
</dbReference>
<evidence type="ECO:0000313" key="1">
    <source>
        <dbReference type="EMBL" id="MBF5058199.1"/>
    </source>
</evidence>
<gene>
    <name evidence="1" type="ORF">Y5W_03493</name>
</gene>